<dbReference type="RefSeq" id="WP_314285551.1">
    <property type="nucleotide sequence ID" value="NZ_JAVVDO010000080.1"/>
</dbReference>
<evidence type="ECO:0000313" key="2">
    <source>
        <dbReference type="Proteomes" id="UP001258945"/>
    </source>
</evidence>
<dbReference type="EMBL" id="JAVVDO010000080">
    <property type="protein sequence ID" value="MDT8333842.1"/>
    <property type="molecule type" value="Genomic_DNA"/>
</dbReference>
<sequence>MPRAIGANSRLLMIPEVTYGTAPGGNWRRVPFLSCGLGAEQPLLDAGVIGLGGNRDPAAPFFDTVTVEGDVVVPVDLINTGHWLRLLLEAPTTTGTNPNYTHTFGSGAATLPSQAIEIGYPDVPSYDVCTGIRADALEIDFSPTGPATAAIKLIAQGSSRSGSSSGGTPVAAAYTAFHKAQGSISRAGSALAQVNGARLSYSNSVEAVRTIRADRKIEGADPGIARATGQITARFADTTLLTQAQNGTAAEFAFAFTIDANRSLTFTLHEVYLALAKTPIEGPAGVEASFEFRAAYNATATRMMTAVLKNQQAGTEYA</sequence>
<comment type="caution">
    <text evidence="1">The sequence shown here is derived from an EMBL/GenBank/DDBJ whole genome shotgun (WGS) entry which is preliminary data.</text>
</comment>
<name>A0ABU3MM76_9PROT</name>
<dbReference type="InterPro" id="IPR044000">
    <property type="entry name" value="Phage_tube_2"/>
</dbReference>
<reference evidence="1 2" key="1">
    <citation type="journal article" date="2019" name="Microb. Pathog.">
        <title>Comparison of VITEK 2, MALDI-TOF MS, 16S rRNA gene sequencing, and whole-genome sequencing for identification of Roseomonas mucosa.</title>
        <authorList>
            <person name="Rudolph W.W."/>
            <person name="Gunzer F."/>
            <person name="Trauth M."/>
            <person name="Bunk B."/>
            <person name="Bigge R."/>
            <person name="Schrottner P."/>
        </authorList>
    </citation>
    <scope>NUCLEOTIDE SEQUENCE [LARGE SCALE GENOMIC DNA]</scope>
    <source>
        <strain evidence="1 2">DSM 103800</strain>
    </source>
</reference>
<accession>A0ABU3MM76</accession>
<dbReference type="Proteomes" id="UP001258945">
    <property type="component" value="Unassembled WGS sequence"/>
</dbReference>
<proteinExistence type="predicted"/>
<evidence type="ECO:0000313" key="1">
    <source>
        <dbReference type="EMBL" id="MDT8333842.1"/>
    </source>
</evidence>
<keyword evidence="2" id="KW-1185">Reference proteome</keyword>
<protein>
    <submittedName>
        <fullName evidence="1">Phage tail tube protein</fullName>
    </submittedName>
</protein>
<gene>
    <name evidence="1" type="ORF">RQ831_22565</name>
</gene>
<organism evidence="1 2">
    <name type="scientific">Roseomonas gilardii</name>
    <dbReference type="NCBI Taxonomy" id="257708"/>
    <lineage>
        <taxon>Bacteria</taxon>
        <taxon>Pseudomonadati</taxon>
        <taxon>Pseudomonadota</taxon>
        <taxon>Alphaproteobacteria</taxon>
        <taxon>Acetobacterales</taxon>
        <taxon>Roseomonadaceae</taxon>
        <taxon>Roseomonas</taxon>
    </lineage>
</organism>
<dbReference type="Pfam" id="PF18906">
    <property type="entry name" value="Phage_tube_2"/>
    <property type="match status" value="1"/>
</dbReference>